<protein>
    <submittedName>
        <fullName evidence="4">Uncharacterized protein</fullName>
    </submittedName>
</protein>
<reference evidence="4 5" key="1">
    <citation type="journal article" date="2015" name="Proc. Natl. Acad. Sci. U.S.A.">
        <title>The resurrection genome of Boea hygrometrica: A blueprint for survival of dehydration.</title>
        <authorList>
            <person name="Xiao L."/>
            <person name="Yang G."/>
            <person name="Zhang L."/>
            <person name="Yang X."/>
            <person name="Zhao S."/>
            <person name="Ji Z."/>
            <person name="Zhou Q."/>
            <person name="Hu M."/>
            <person name="Wang Y."/>
            <person name="Chen M."/>
            <person name="Xu Y."/>
            <person name="Jin H."/>
            <person name="Xiao X."/>
            <person name="Hu G."/>
            <person name="Bao F."/>
            <person name="Hu Y."/>
            <person name="Wan P."/>
            <person name="Li L."/>
            <person name="Deng X."/>
            <person name="Kuang T."/>
            <person name="Xiang C."/>
            <person name="Zhu J.K."/>
            <person name="Oliver M.J."/>
            <person name="He Y."/>
        </authorList>
    </citation>
    <scope>NUCLEOTIDE SEQUENCE [LARGE SCALE GENOMIC DNA]</scope>
    <source>
        <strain evidence="5">cv. XS01</strain>
    </source>
</reference>
<evidence type="ECO:0000313" key="5">
    <source>
        <dbReference type="Proteomes" id="UP000250235"/>
    </source>
</evidence>
<evidence type="ECO:0000256" key="2">
    <source>
        <dbReference type="ARBA" id="ARBA00023163"/>
    </source>
</evidence>
<evidence type="ECO:0000313" key="4">
    <source>
        <dbReference type="EMBL" id="KZV30504.1"/>
    </source>
</evidence>
<sequence>MMFTYMSQDELVHRSAGLDQYGLLFSPEILAEQNGFWGVEGETCMDVDLFGHVAGFECDSTISALPISKSYSYEDFGCSDSLSPDVAETRKVVGKDNLERSAHEKRGGFLFRSESFEILKRYGSRCRKLDFQKVNDTEPRIGNDAATLSAETIIRLAAERFIQSISRSSDEISVLSHPYPSAILCHSAGDSESVQLVQNLLSCVEKVGEQRYESARKLLEGCDRLGSSSSGSPIQRLVFYFTEALHERIDRETGRVTSKGLGKKFEDPIKAWTAVNNSILIAFHNKLPLSQITKFAGIQAILDHVAGTGKIHVIDFEIRTGLHITILMQALAVRCEHPVEHLKVTAVGTRSKKTLEEANRRLTSFAESLKLKFSFSVMMVEDILDLDPAMFELESEEKVAIFAAYTLTNMIVQPNRLEHLIRVIRTISPCVMVVSEVEGNCNSPIFEDRFVEALFFYGSYYEAIAACLKDDEEFRTAAESVCFGSSIRNIVACEGEERKIRHVSISVWRAFFTSFGLEEVELSMSSLYQANLVLNNFACGDSFTFAVDGKSLIIGWKGSPLSSLSAWKFYSVL</sequence>
<feature type="short sequence motif" description="LxCxE motif" evidence="3">
    <location>
        <begin position="201"/>
        <end position="205"/>
    </location>
</feature>
<feature type="region of interest" description="Leucine repeat II (LRII)" evidence="3">
    <location>
        <begin position="357"/>
        <end position="389"/>
    </location>
</feature>
<dbReference type="PANTHER" id="PTHR31636">
    <property type="entry name" value="OSJNBA0084A10.13 PROTEIN-RELATED"/>
    <property type="match status" value="1"/>
</dbReference>
<dbReference type="Pfam" id="PF03514">
    <property type="entry name" value="GRAS"/>
    <property type="match status" value="1"/>
</dbReference>
<evidence type="ECO:0000256" key="3">
    <source>
        <dbReference type="PROSITE-ProRule" id="PRU01191"/>
    </source>
</evidence>
<dbReference type="Proteomes" id="UP000250235">
    <property type="component" value="Unassembled WGS sequence"/>
</dbReference>
<feature type="short sequence motif" description="VHIID" evidence="3">
    <location>
        <begin position="311"/>
        <end position="315"/>
    </location>
</feature>
<keyword evidence="1" id="KW-0805">Transcription regulation</keyword>
<comment type="caution">
    <text evidence="3">Lacks conserved residue(s) required for the propagation of feature annotation.</text>
</comment>
<feature type="region of interest" description="SAW" evidence="3">
    <location>
        <begin position="492"/>
        <end position="568"/>
    </location>
</feature>
<comment type="similarity">
    <text evidence="3">Belongs to the GRAS family.</text>
</comment>
<evidence type="ECO:0000256" key="1">
    <source>
        <dbReference type="ARBA" id="ARBA00023015"/>
    </source>
</evidence>
<gene>
    <name evidence="4" type="ORF">F511_28127</name>
</gene>
<dbReference type="PROSITE" id="PS50985">
    <property type="entry name" value="GRAS"/>
    <property type="match status" value="1"/>
</dbReference>
<dbReference type="OrthoDB" id="770224at2759"/>
<dbReference type="InterPro" id="IPR005202">
    <property type="entry name" value="TF_GRAS"/>
</dbReference>
<keyword evidence="5" id="KW-1185">Reference proteome</keyword>
<proteinExistence type="inferred from homology"/>
<dbReference type="EMBL" id="KV008264">
    <property type="protein sequence ID" value="KZV30504.1"/>
    <property type="molecule type" value="Genomic_DNA"/>
</dbReference>
<dbReference type="AlphaFoldDB" id="A0A2Z7B7R7"/>
<accession>A0A2Z7B7R7</accession>
<keyword evidence="2" id="KW-0804">Transcription</keyword>
<organism evidence="4 5">
    <name type="scientific">Dorcoceras hygrometricum</name>
    <dbReference type="NCBI Taxonomy" id="472368"/>
    <lineage>
        <taxon>Eukaryota</taxon>
        <taxon>Viridiplantae</taxon>
        <taxon>Streptophyta</taxon>
        <taxon>Embryophyta</taxon>
        <taxon>Tracheophyta</taxon>
        <taxon>Spermatophyta</taxon>
        <taxon>Magnoliopsida</taxon>
        <taxon>eudicotyledons</taxon>
        <taxon>Gunneridae</taxon>
        <taxon>Pentapetalae</taxon>
        <taxon>asterids</taxon>
        <taxon>lamiids</taxon>
        <taxon>Lamiales</taxon>
        <taxon>Gesneriaceae</taxon>
        <taxon>Didymocarpoideae</taxon>
        <taxon>Trichosporeae</taxon>
        <taxon>Loxocarpinae</taxon>
        <taxon>Dorcoceras</taxon>
    </lineage>
</organism>
<name>A0A2Z7B7R7_9LAMI</name>